<proteinExistence type="predicted"/>
<dbReference type="PANTHER" id="PTHR35841:SF1">
    <property type="entry name" value="PHOSPHONATES-BINDING PERIPLASMIC PROTEIN"/>
    <property type="match status" value="1"/>
</dbReference>
<dbReference type="RefSeq" id="WP_091300034.1">
    <property type="nucleotide sequence ID" value="NZ_FOCE01000003.1"/>
</dbReference>
<name>A0A1H8EDJ1_9RHOB</name>
<dbReference type="Gene3D" id="3.40.190.10">
    <property type="entry name" value="Periplasmic binding protein-like II"/>
    <property type="match status" value="1"/>
</dbReference>
<dbReference type="SUPFAM" id="SSF53850">
    <property type="entry name" value="Periplasmic binding protein-like II"/>
    <property type="match status" value="1"/>
</dbReference>
<dbReference type="EMBL" id="FOCE01000003">
    <property type="protein sequence ID" value="SEN17592.1"/>
    <property type="molecule type" value="Genomic_DNA"/>
</dbReference>
<dbReference type="OrthoDB" id="7353682at2"/>
<protein>
    <submittedName>
        <fullName evidence="1">ABC transporter, phosphonate, substrate-binding protein</fullName>
    </submittedName>
</protein>
<reference evidence="1 2" key="1">
    <citation type="submission" date="2016-10" db="EMBL/GenBank/DDBJ databases">
        <authorList>
            <person name="de Groot N.N."/>
        </authorList>
    </citation>
    <scope>NUCLEOTIDE SEQUENCE [LARGE SCALE GENOMIC DNA]</scope>
    <source>
        <strain evidence="1 2">DSM 3857</strain>
    </source>
</reference>
<evidence type="ECO:0000313" key="1">
    <source>
        <dbReference type="EMBL" id="SEN17592.1"/>
    </source>
</evidence>
<sequence>MIAALGMYDRPELRSDTDRFWTLIRDGLRAEGIAAPEALTRDERAYLPGWLSPDLLLAQTCGLPLRSVLRDRVTLVGTPDYGLEGCPPGHYRSLLIARHDDPRQGEAAFAHTRFAVNDALSQSGWAAALQHMEGLGLPLTPALETGGHVASARAVAEGRADWAALDAMTWRLICAHDPALAAALRVFGATRPTPGLPLITAQGRDPDPLRRAVSAAMDALDPASRARLGLRGLVVIPLASYHALPVPPPPVLRID</sequence>
<organism evidence="1 2">
    <name type="scientific">Gemmobacter aquatilis</name>
    <dbReference type="NCBI Taxonomy" id="933059"/>
    <lineage>
        <taxon>Bacteria</taxon>
        <taxon>Pseudomonadati</taxon>
        <taxon>Pseudomonadota</taxon>
        <taxon>Alphaproteobacteria</taxon>
        <taxon>Rhodobacterales</taxon>
        <taxon>Paracoccaceae</taxon>
        <taxon>Gemmobacter</taxon>
    </lineage>
</organism>
<dbReference type="Pfam" id="PF12974">
    <property type="entry name" value="Phosphonate-bd"/>
    <property type="match status" value="1"/>
</dbReference>
<dbReference type="AlphaFoldDB" id="A0A1H8EDJ1"/>
<evidence type="ECO:0000313" key="2">
    <source>
        <dbReference type="Proteomes" id="UP000198761"/>
    </source>
</evidence>
<gene>
    <name evidence="1" type="ORF">SAMN04488103_103289</name>
</gene>
<dbReference type="PANTHER" id="PTHR35841">
    <property type="entry name" value="PHOSPHONATES-BINDING PERIPLASMIC PROTEIN"/>
    <property type="match status" value="1"/>
</dbReference>
<keyword evidence="2" id="KW-1185">Reference proteome</keyword>
<dbReference type="Proteomes" id="UP000198761">
    <property type="component" value="Unassembled WGS sequence"/>
</dbReference>
<accession>A0A1H8EDJ1</accession>
<dbReference type="STRING" id="933059.SAMN04488103_103289"/>